<evidence type="ECO:0000313" key="4">
    <source>
        <dbReference type="WBParaSite" id="NBR_0002017901-mRNA-1"/>
    </source>
</evidence>
<dbReference type="WBParaSite" id="NBR_0002017901-mRNA-1">
    <property type="protein sequence ID" value="NBR_0002017901-mRNA-1"/>
    <property type="gene ID" value="NBR_0002017901"/>
</dbReference>
<evidence type="ECO:0000313" key="2">
    <source>
        <dbReference type="EMBL" id="VDL83918.1"/>
    </source>
</evidence>
<keyword evidence="3" id="KW-1185">Reference proteome</keyword>
<accession>A0A0N4YSF7</accession>
<sequence length="111" mass="12468">MYRNTCLILQAGAQATMRLGYHATLPRNWNSLVEVPFCLNLSKNGKCPRALDAEQLQLTEKWLSLLNEILEPFQNITPCLLEAIAPTQTVSKNFNEDNASDTHNHSKASQL</sequence>
<name>A0A0N4YSF7_NIPBR</name>
<evidence type="ECO:0000256" key="1">
    <source>
        <dbReference type="SAM" id="MobiDB-lite"/>
    </source>
</evidence>
<dbReference type="AlphaFoldDB" id="A0A0N4YSF7"/>
<proteinExistence type="predicted"/>
<reference evidence="2 3" key="2">
    <citation type="submission" date="2018-11" db="EMBL/GenBank/DDBJ databases">
        <authorList>
            <consortium name="Pathogen Informatics"/>
        </authorList>
    </citation>
    <scope>NUCLEOTIDE SEQUENCE [LARGE SCALE GENOMIC DNA]</scope>
</reference>
<feature type="region of interest" description="Disordered" evidence="1">
    <location>
        <begin position="92"/>
        <end position="111"/>
    </location>
</feature>
<dbReference type="EMBL" id="UYSL01024879">
    <property type="protein sequence ID" value="VDL83918.1"/>
    <property type="molecule type" value="Genomic_DNA"/>
</dbReference>
<protein>
    <submittedName>
        <fullName evidence="2 4">Uncharacterized protein</fullName>
    </submittedName>
</protein>
<reference evidence="4" key="1">
    <citation type="submission" date="2017-02" db="UniProtKB">
        <authorList>
            <consortium name="WormBaseParasite"/>
        </authorList>
    </citation>
    <scope>IDENTIFICATION</scope>
</reference>
<organism evidence="4">
    <name type="scientific">Nippostrongylus brasiliensis</name>
    <name type="common">Rat hookworm</name>
    <dbReference type="NCBI Taxonomy" id="27835"/>
    <lineage>
        <taxon>Eukaryota</taxon>
        <taxon>Metazoa</taxon>
        <taxon>Ecdysozoa</taxon>
        <taxon>Nematoda</taxon>
        <taxon>Chromadorea</taxon>
        <taxon>Rhabditida</taxon>
        <taxon>Rhabditina</taxon>
        <taxon>Rhabditomorpha</taxon>
        <taxon>Strongyloidea</taxon>
        <taxon>Heligmosomidae</taxon>
        <taxon>Nippostrongylus</taxon>
    </lineage>
</organism>
<dbReference type="OMA" id="IVKNAIM"/>
<gene>
    <name evidence="2" type="ORF">NBR_LOCUS20181</name>
</gene>
<dbReference type="Proteomes" id="UP000271162">
    <property type="component" value="Unassembled WGS sequence"/>
</dbReference>
<evidence type="ECO:0000313" key="3">
    <source>
        <dbReference type="Proteomes" id="UP000271162"/>
    </source>
</evidence>